<proteinExistence type="inferred from homology"/>
<evidence type="ECO:0000256" key="5">
    <source>
        <dbReference type="ARBA" id="ARBA00023239"/>
    </source>
</evidence>
<dbReference type="InterPro" id="IPR015421">
    <property type="entry name" value="PyrdxlP-dep_Trfase_major"/>
</dbReference>
<protein>
    <submittedName>
        <fullName evidence="8">Arginine/lysine/ornithine decarboxylase</fullName>
    </submittedName>
</protein>
<organism evidence="8 9">
    <name type="scientific">Eubacterium aggregans</name>
    <dbReference type="NCBI Taxonomy" id="81409"/>
    <lineage>
        <taxon>Bacteria</taxon>
        <taxon>Bacillati</taxon>
        <taxon>Bacillota</taxon>
        <taxon>Clostridia</taxon>
        <taxon>Eubacteriales</taxon>
        <taxon>Eubacteriaceae</taxon>
        <taxon>Eubacterium</taxon>
    </lineage>
</organism>
<comment type="cofactor">
    <cofactor evidence="1">
        <name>pyridoxal 5'-phosphate</name>
        <dbReference type="ChEBI" id="CHEBI:597326"/>
    </cofactor>
</comment>
<evidence type="ECO:0000256" key="1">
    <source>
        <dbReference type="ARBA" id="ARBA00001933"/>
    </source>
</evidence>
<evidence type="ECO:0000313" key="8">
    <source>
        <dbReference type="EMBL" id="SEA54121.1"/>
    </source>
</evidence>
<dbReference type="Pfam" id="PF01276">
    <property type="entry name" value="OKR_DC_1"/>
    <property type="match status" value="1"/>
</dbReference>
<evidence type="ECO:0000313" key="9">
    <source>
        <dbReference type="Proteomes" id="UP000199394"/>
    </source>
</evidence>
<feature type="domain" description="Orn/Lys/Arg decarboxylases family 1 pyridoxal-P attachment site" evidence="6">
    <location>
        <begin position="38"/>
        <end position="302"/>
    </location>
</feature>
<evidence type="ECO:0000256" key="3">
    <source>
        <dbReference type="ARBA" id="ARBA00022793"/>
    </source>
</evidence>
<evidence type="ECO:0000259" key="7">
    <source>
        <dbReference type="Pfam" id="PF03711"/>
    </source>
</evidence>
<comment type="similarity">
    <text evidence="2">Belongs to the Orn/Lys/Arg decarboxylase class-I family.</text>
</comment>
<evidence type="ECO:0000256" key="4">
    <source>
        <dbReference type="ARBA" id="ARBA00022898"/>
    </source>
</evidence>
<dbReference type="Gene3D" id="3.90.105.10">
    <property type="entry name" value="Molybdopterin biosynthesis moea protein, domain 2"/>
    <property type="match status" value="1"/>
</dbReference>
<dbReference type="Pfam" id="PF03711">
    <property type="entry name" value="OKR_DC_1_C"/>
    <property type="match status" value="1"/>
</dbReference>
<evidence type="ECO:0000256" key="2">
    <source>
        <dbReference type="ARBA" id="ARBA00010671"/>
    </source>
</evidence>
<dbReference type="Proteomes" id="UP000199394">
    <property type="component" value="Unassembled WGS sequence"/>
</dbReference>
<dbReference type="OrthoDB" id="9815233at2"/>
<dbReference type="InterPro" id="IPR052357">
    <property type="entry name" value="Orn_Lys_Arg_decarboxylase-I"/>
</dbReference>
<dbReference type="Gene3D" id="3.40.640.10">
    <property type="entry name" value="Type I PLP-dependent aspartate aminotransferase-like (Major domain)"/>
    <property type="match status" value="1"/>
</dbReference>
<dbReference type="InterPro" id="IPR000310">
    <property type="entry name" value="Orn/Lys/Arg_deCO2ase_major_dom"/>
</dbReference>
<dbReference type="AlphaFoldDB" id="A0A1H4C123"/>
<dbReference type="SUPFAM" id="SSF53383">
    <property type="entry name" value="PLP-dependent transferases"/>
    <property type="match status" value="1"/>
</dbReference>
<dbReference type="GO" id="GO:0016831">
    <property type="term" value="F:carboxy-lyase activity"/>
    <property type="evidence" value="ECO:0007669"/>
    <property type="project" value="UniProtKB-KW"/>
</dbReference>
<dbReference type="STRING" id="81409.SAMN04515656_11335"/>
<keyword evidence="5" id="KW-0456">Lyase</keyword>
<dbReference type="PANTHER" id="PTHR43277">
    <property type="entry name" value="ARGININE DECARBOXYLASE"/>
    <property type="match status" value="1"/>
</dbReference>
<feature type="domain" description="Orn/Lys/Arg decarboxylase C-terminal" evidence="7">
    <location>
        <begin position="402"/>
        <end position="442"/>
    </location>
</feature>
<accession>A0A1H4C123</accession>
<keyword evidence="9" id="KW-1185">Reference proteome</keyword>
<keyword evidence="4" id="KW-0663">Pyridoxal phosphate</keyword>
<sequence>MDKLTFLNQIDTMTGPSIRRFYMPGHKGRGLSEIVLPKMDITEVEGADNLHHPQGVIAALQERMVADYKTRASWPLVGGSTLGIQAALLALAQEGDKILVPTNAHRSVYGGLALARAEGIYLPPAMDRSWGLATHVSLEILDQALARHPEAVGMVLTNPTYYGTTSDVAAIAERLHQKGKWLLVDEAHGAHLAYCRTLPEDALSAGADMVVQSAHKTLAAYTQTGMLHLGTDRVDPERVQRILGILETSSPSYPLMLSIEGALGQAQISGGRMMEDIAAAWDRAVLTFDAEDNIRLYTPDNGYPYDKSKWLFTVVDGSGHALEKDLREKYGIWLEFATAHTLLAYTGMGTTREDLGALLEAIGAMNRKVSQDPQDHSARPSSEASGLWAVDHPLVVPLWQAMLGQTEWVPLEQGAHRISGDFITPYPPGIPVVLPGERMTPEMVGKIQKALDQGEEMMGIGLKDRVAVLCEKETD</sequence>
<reference evidence="8 9" key="1">
    <citation type="submission" date="2016-10" db="EMBL/GenBank/DDBJ databases">
        <authorList>
            <person name="de Groot N.N."/>
        </authorList>
    </citation>
    <scope>NUCLEOTIDE SEQUENCE [LARGE SCALE GENOMIC DNA]</scope>
    <source>
        <strain evidence="8 9">SR12</strain>
    </source>
</reference>
<name>A0A1H4C123_9FIRM</name>
<gene>
    <name evidence="8" type="ORF">SAMN04515656_11335</name>
</gene>
<dbReference type="InterPro" id="IPR008286">
    <property type="entry name" value="Prn/Lys/Arg_de-COase_C"/>
</dbReference>
<dbReference type="InterPro" id="IPR015424">
    <property type="entry name" value="PyrdxlP-dep_Trfase"/>
</dbReference>
<dbReference type="RefSeq" id="WP_090307670.1">
    <property type="nucleotide sequence ID" value="NZ_FNRK01000013.1"/>
</dbReference>
<dbReference type="PANTHER" id="PTHR43277:SF4">
    <property type="entry name" value="ARGININE DECARBOXYLASE"/>
    <property type="match status" value="1"/>
</dbReference>
<evidence type="ECO:0000259" key="6">
    <source>
        <dbReference type="Pfam" id="PF01276"/>
    </source>
</evidence>
<keyword evidence="3" id="KW-0210">Decarboxylase</keyword>
<dbReference type="EMBL" id="FNRK01000013">
    <property type="protein sequence ID" value="SEA54121.1"/>
    <property type="molecule type" value="Genomic_DNA"/>
</dbReference>